<dbReference type="RefSeq" id="WP_167673179.1">
    <property type="nucleotide sequence ID" value="NZ_JAATJS010000003.1"/>
</dbReference>
<evidence type="ECO:0008006" key="3">
    <source>
        <dbReference type="Google" id="ProtNLM"/>
    </source>
</evidence>
<dbReference type="Proteomes" id="UP000707352">
    <property type="component" value="Unassembled WGS sequence"/>
</dbReference>
<evidence type="ECO:0000313" key="2">
    <source>
        <dbReference type="Proteomes" id="UP000707352"/>
    </source>
</evidence>
<evidence type="ECO:0000313" key="1">
    <source>
        <dbReference type="EMBL" id="NIX77306.1"/>
    </source>
</evidence>
<reference evidence="1 2" key="1">
    <citation type="submission" date="2020-03" db="EMBL/GenBank/DDBJ databases">
        <title>The genome sequence of Microvirga sp. c23x22.</title>
        <authorList>
            <person name="Zhang X."/>
        </authorList>
    </citation>
    <scope>NUCLEOTIDE SEQUENCE [LARGE SCALE GENOMIC DNA]</scope>
    <source>
        <strain evidence="2">c23x22</strain>
    </source>
</reference>
<protein>
    <recommendedName>
        <fullName evidence="3">Transposase</fullName>
    </recommendedName>
</protein>
<name>A0ABX0VCY4_9HYPH</name>
<gene>
    <name evidence="1" type="ORF">HB375_11870</name>
</gene>
<dbReference type="EMBL" id="JAATJS010000003">
    <property type="protein sequence ID" value="NIX77306.1"/>
    <property type="molecule type" value="Genomic_DNA"/>
</dbReference>
<accession>A0ABX0VCY4</accession>
<proteinExistence type="predicted"/>
<keyword evidence="2" id="KW-1185">Reference proteome</keyword>
<organism evidence="1 2">
    <name type="scientific">Microvirga terricola</name>
    <dbReference type="NCBI Taxonomy" id="2719797"/>
    <lineage>
        <taxon>Bacteria</taxon>
        <taxon>Pseudomonadati</taxon>
        <taxon>Pseudomonadota</taxon>
        <taxon>Alphaproteobacteria</taxon>
        <taxon>Hyphomicrobiales</taxon>
        <taxon>Methylobacteriaceae</taxon>
        <taxon>Microvirga</taxon>
    </lineage>
</organism>
<sequence length="117" mass="13307">MASGLERRADPEQGFAFVHGKAGEAIENEARFLGSHRRQHCSKHVLDLPQHVTDSGSVNACRHEQARIGLRPLDDAEQDFDSVDRLNVALVRARLPNAKWWKDFPNPYPIRRELLLS</sequence>
<comment type="caution">
    <text evidence="1">The sequence shown here is derived from an EMBL/GenBank/DDBJ whole genome shotgun (WGS) entry which is preliminary data.</text>
</comment>